<gene>
    <name evidence="1" type="ORF">Amac_041660</name>
</gene>
<protein>
    <submittedName>
        <fullName evidence="1">ATPase AAA</fullName>
    </submittedName>
</protein>
<dbReference type="AlphaFoldDB" id="A0A5M3WR15"/>
<reference evidence="1 2" key="1">
    <citation type="submission" date="2019-10" db="EMBL/GenBank/DDBJ databases">
        <title>Whole genome shotgun sequence of Acrocarpospora macrocephala NBRC 16266.</title>
        <authorList>
            <person name="Ichikawa N."/>
            <person name="Kimura A."/>
            <person name="Kitahashi Y."/>
            <person name="Komaki H."/>
            <person name="Oguchi A."/>
        </authorList>
    </citation>
    <scope>NUCLEOTIDE SEQUENCE [LARGE SCALE GENOMIC DNA]</scope>
    <source>
        <strain evidence="1 2">NBRC 16266</strain>
    </source>
</reference>
<dbReference type="PANTHER" id="PTHR34704:SF1">
    <property type="entry name" value="ATPASE"/>
    <property type="match status" value="1"/>
</dbReference>
<dbReference type="PANTHER" id="PTHR34704">
    <property type="entry name" value="ATPASE"/>
    <property type="match status" value="1"/>
</dbReference>
<keyword evidence="2" id="KW-1185">Reference proteome</keyword>
<evidence type="ECO:0000313" key="2">
    <source>
        <dbReference type="Proteomes" id="UP000331127"/>
    </source>
</evidence>
<evidence type="ECO:0000313" key="1">
    <source>
        <dbReference type="EMBL" id="GES10569.1"/>
    </source>
</evidence>
<dbReference type="InterPro" id="IPR027417">
    <property type="entry name" value="P-loop_NTPase"/>
</dbReference>
<dbReference type="Gene3D" id="3.40.50.300">
    <property type="entry name" value="P-loop containing nucleotide triphosphate hydrolases"/>
    <property type="match status" value="1"/>
</dbReference>
<comment type="caution">
    <text evidence="1">The sequence shown here is derived from an EMBL/GenBank/DDBJ whole genome shotgun (WGS) entry which is preliminary data.</text>
</comment>
<organism evidence="1 2">
    <name type="scientific">Acrocarpospora macrocephala</name>
    <dbReference type="NCBI Taxonomy" id="150177"/>
    <lineage>
        <taxon>Bacteria</taxon>
        <taxon>Bacillati</taxon>
        <taxon>Actinomycetota</taxon>
        <taxon>Actinomycetes</taxon>
        <taxon>Streptosporangiales</taxon>
        <taxon>Streptosporangiaceae</taxon>
        <taxon>Acrocarpospora</taxon>
    </lineage>
</organism>
<dbReference type="EMBL" id="BLAE01000022">
    <property type="protein sequence ID" value="GES10569.1"/>
    <property type="molecule type" value="Genomic_DNA"/>
</dbReference>
<sequence length="508" mass="55266">MVHLNGYDGGMELAKPDTVLDRERPWELLRDFVSDPAPQLRLAIVSGRRRHGKSFLLQALTGACGGLYLTAVQEEGRVPALRRFTEAIAAHAGLPGGALRLTDWREVLTTALEVAGRAEGAPLVVIDELPYLMQHSPEVPGFLQLLYDQSQAGQGPGGRIILCGSAMSVMSELLTGTKPLRGRAVIDLRLGAFDYRTSRRHWGIEDPATALRVDAVLGGAPGYRPLAPVPAPQDARQFGPWVCRTVLDPGLALYSRVEAEFLLREDPRITHRTLYYDLLSAVSQGASTPSKIGAILERPRASVVPPLDVLESTGYLRKSQDLLKARNPVITVVDPIIRFNQLITLPFADEIERGRATQVWADSMPTFNSKILGPHFEDLAREWTRSFAAAESSLRPGTVGIADVSDPAARTKHEVDVLALAPGQRPQAPRVAVALIGEAKATVQPRGPRDLERLEHIRGLLTEQGHDARKATLALYSLHGFQPDLLRAASAREDVLLVGIGTLYGEGS</sequence>
<proteinExistence type="predicted"/>
<name>A0A5M3WR15_9ACTN</name>
<dbReference type="Proteomes" id="UP000331127">
    <property type="component" value="Unassembled WGS sequence"/>
</dbReference>
<accession>A0A5M3WR15</accession>
<dbReference type="SUPFAM" id="SSF52540">
    <property type="entry name" value="P-loop containing nucleoside triphosphate hydrolases"/>
    <property type="match status" value="1"/>
</dbReference>